<organism evidence="6 7">
    <name type="scientific">Timema podura</name>
    <name type="common">Walking stick</name>
    <dbReference type="NCBI Taxonomy" id="61482"/>
    <lineage>
        <taxon>Eukaryota</taxon>
        <taxon>Metazoa</taxon>
        <taxon>Ecdysozoa</taxon>
        <taxon>Arthropoda</taxon>
        <taxon>Hexapoda</taxon>
        <taxon>Insecta</taxon>
        <taxon>Pterygota</taxon>
        <taxon>Neoptera</taxon>
        <taxon>Polyneoptera</taxon>
        <taxon>Phasmatodea</taxon>
        <taxon>Timematodea</taxon>
        <taxon>Timematoidea</taxon>
        <taxon>Timematidae</taxon>
        <taxon>Timema</taxon>
    </lineage>
</organism>
<dbReference type="InterPro" id="IPR029058">
    <property type="entry name" value="AB_hydrolase_fold"/>
</dbReference>
<feature type="non-terminal residue" evidence="6">
    <location>
        <position position="143"/>
    </location>
</feature>
<comment type="caution">
    <text evidence="6">The sequence shown here is derived from an EMBL/GenBank/DDBJ whole genome shotgun (WGS) entry which is preliminary data.</text>
</comment>
<keyword evidence="4" id="KW-0325">Glycoprotein</keyword>
<evidence type="ECO:0000256" key="4">
    <source>
        <dbReference type="ARBA" id="ARBA00023180"/>
    </source>
</evidence>
<dbReference type="PANTHER" id="PTHR43142:SF1">
    <property type="entry name" value="CARBOXYLIC ESTER HYDROLASE"/>
    <property type="match status" value="1"/>
</dbReference>
<dbReference type="EMBL" id="CAJPIN010106498">
    <property type="protein sequence ID" value="CAG2068887.1"/>
    <property type="molecule type" value="Genomic_DNA"/>
</dbReference>
<dbReference type="Pfam" id="PF00135">
    <property type="entry name" value="COesterase"/>
    <property type="match status" value="1"/>
</dbReference>
<evidence type="ECO:0000256" key="1">
    <source>
        <dbReference type="ARBA" id="ARBA00005964"/>
    </source>
</evidence>
<keyword evidence="2" id="KW-0719">Serine esterase</keyword>
<keyword evidence="7" id="KW-1185">Reference proteome</keyword>
<dbReference type="SUPFAM" id="SSF53474">
    <property type="entry name" value="alpha/beta-Hydrolases"/>
    <property type="match status" value="1"/>
</dbReference>
<dbReference type="PANTHER" id="PTHR43142">
    <property type="entry name" value="CARBOXYLIC ESTER HYDROLASE"/>
    <property type="match status" value="1"/>
</dbReference>
<keyword evidence="3" id="KW-0378">Hydrolase</keyword>
<comment type="similarity">
    <text evidence="1">Belongs to the type-B carboxylesterase/lipase family.</text>
</comment>
<accession>A0ABN7PP17</accession>
<dbReference type="InterPro" id="IPR002018">
    <property type="entry name" value="CarbesteraseB"/>
</dbReference>
<name>A0ABN7PP17_TIMPD</name>
<feature type="domain" description="Carboxylesterase type B" evidence="5">
    <location>
        <begin position="1"/>
        <end position="143"/>
    </location>
</feature>
<evidence type="ECO:0000313" key="6">
    <source>
        <dbReference type="EMBL" id="CAG2068887.1"/>
    </source>
</evidence>
<feature type="non-terminal residue" evidence="6">
    <location>
        <position position="1"/>
    </location>
</feature>
<evidence type="ECO:0000259" key="5">
    <source>
        <dbReference type="Pfam" id="PF00135"/>
    </source>
</evidence>
<evidence type="ECO:0000256" key="3">
    <source>
        <dbReference type="ARBA" id="ARBA00022801"/>
    </source>
</evidence>
<proteinExistence type="inferred from homology"/>
<evidence type="ECO:0000313" key="7">
    <source>
        <dbReference type="Proteomes" id="UP001153148"/>
    </source>
</evidence>
<evidence type="ECO:0000256" key="2">
    <source>
        <dbReference type="ARBA" id="ARBA00022487"/>
    </source>
</evidence>
<reference evidence="6" key="1">
    <citation type="submission" date="2021-03" db="EMBL/GenBank/DDBJ databases">
        <authorList>
            <person name="Tran Van P."/>
        </authorList>
    </citation>
    <scope>NUCLEOTIDE SEQUENCE</scope>
</reference>
<dbReference type="Proteomes" id="UP001153148">
    <property type="component" value="Unassembled WGS sequence"/>
</dbReference>
<gene>
    <name evidence="6" type="ORF">TPAB3V08_LOCUS15830</name>
</gene>
<dbReference type="Gene3D" id="3.40.50.1820">
    <property type="entry name" value="alpha/beta hydrolase"/>
    <property type="match status" value="1"/>
</dbReference>
<protein>
    <recommendedName>
        <fullName evidence="5">Carboxylesterase type B domain-containing protein</fullName>
    </recommendedName>
</protein>
<sequence length="143" mass="15641">LRWVQQNIERFGGDPARTTIFGESAGGSSVDYHLISPSTSGLFQRAISESGSVLNPWVYVDTASAQTRARQLTQLLGCIAEDNDDIYNFLMNASAEDIAIYQENVTTLRWARKRLAFVPTVEGETGSGGEVFLPATPLEILKS</sequence>